<organism evidence="1 2">
    <name type="scientific">Nitzschia inconspicua</name>
    <dbReference type="NCBI Taxonomy" id="303405"/>
    <lineage>
        <taxon>Eukaryota</taxon>
        <taxon>Sar</taxon>
        <taxon>Stramenopiles</taxon>
        <taxon>Ochrophyta</taxon>
        <taxon>Bacillariophyta</taxon>
        <taxon>Bacillariophyceae</taxon>
        <taxon>Bacillariophycidae</taxon>
        <taxon>Bacillariales</taxon>
        <taxon>Bacillariaceae</taxon>
        <taxon>Nitzschia</taxon>
    </lineage>
</organism>
<keyword evidence="2" id="KW-1185">Reference proteome</keyword>
<protein>
    <submittedName>
        <fullName evidence="1">Uncharacterized protein</fullName>
    </submittedName>
</protein>
<dbReference type="OrthoDB" id="10607435at2759"/>
<reference evidence="1" key="1">
    <citation type="journal article" date="2021" name="Sci. Rep.">
        <title>Diploid genomic architecture of Nitzschia inconspicua, an elite biomass production diatom.</title>
        <authorList>
            <person name="Oliver A."/>
            <person name="Podell S."/>
            <person name="Pinowska A."/>
            <person name="Traller J.C."/>
            <person name="Smith S.R."/>
            <person name="McClure R."/>
            <person name="Beliaev A."/>
            <person name="Bohutskyi P."/>
            <person name="Hill E.A."/>
            <person name="Rabines A."/>
            <person name="Zheng H."/>
            <person name="Allen L.Z."/>
            <person name="Kuo A."/>
            <person name="Grigoriev I.V."/>
            <person name="Allen A.E."/>
            <person name="Hazlebeck D."/>
            <person name="Allen E.E."/>
        </authorList>
    </citation>
    <scope>NUCLEOTIDE SEQUENCE</scope>
    <source>
        <strain evidence="1">Hildebrandi</strain>
    </source>
</reference>
<dbReference type="Proteomes" id="UP000693970">
    <property type="component" value="Unassembled WGS sequence"/>
</dbReference>
<proteinExistence type="predicted"/>
<comment type="caution">
    <text evidence="1">The sequence shown here is derived from an EMBL/GenBank/DDBJ whole genome shotgun (WGS) entry which is preliminary data.</text>
</comment>
<evidence type="ECO:0000313" key="1">
    <source>
        <dbReference type="EMBL" id="KAG7351797.1"/>
    </source>
</evidence>
<gene>
    <name evidence="1" type="ORF">IV203_007845</name>
</gene>
<evidence type="ECO:0000313" key="2">
    <source>
        <dbReference type="Proteomes" id="UP000693970"/>
    </source>
</evidence>
<sequence length="189" mass="21395">MNSLFVLARHSLLRPSTCRLVAQGVTVARPSVLFFSSPTHVDEVVPKVDYVNGHLLTEHLEYMEDMLDVTLRMEQSMQELQDIYDEKREALANMSEMVEIDALFEKSASKKALLSSQIEELKAVLSNARAYASDAPDGTSDAELQEGVREVDRIINDAAKIEDADKVRIQRAYDRAVKVDRARDTEHDW</sequence>
<dbReference type="AlphaFoldDB" id="A0A9K3KXL2"/>
<name>A0A9K3KXL2_9STRA</name>
<accession>A0A9K3KXL2</accession>
<reference evidence="1" key="2">
    <citation type="submission" date="2021-04" db="EMBL/GenBank/DDBJ databases">
        <authorList>
            <person name="Podell S."/>
        </authorList>
    </citation>
    <scope>NUCLEOTIDE SEQUENCE</scope>
    <source>
        <strain evidence="1">Hildebrandi</strain>
    </source>
</reference>
<dbReference type="EMBL" id="JAGRRH010000017">
    <property type="protein sequence ID" value="KAG7351797.1"/>
    <property type="molecule type" value="Genomic_DNA"/>
</dbReference>